<proteinExistence type="inferred from homology"/>
<evidence type="ECO:0000313" key="9">
    <source>
        <dbReference type="EMBL" id="ATG74144.1"/>
    </source>
</evidence>
<dbReference type="CDD" id="cd06849">
    <property type="entry name" value="lipoyl_domain"/>
    <property type="match status" value="1"/>
</dbReference>
<dbReference type="Gene3D" id="3.30.559.10">
    <property type="entry name" value="Chloramphenicol acetyltransferase-like domain"/>
    <property type="match status" value="1"/>
</dbReference>
<dbReference type="AlphaFoldDB" id="A0A231N2Z1"/>
<dbReference type="GO" id="GO:0031405">
    <property type="term" value="F:lipoic acid binding"/>
    <property type="evidence" value="ECO:0007669"/>
    <property type="project" value="TreeGrafter"/>
</dbReference>
<evidence type="ECO:0000256" key="6">
    <source>
        <dbReference type="ARBA" id="ARBA00023315"/>
    </source>
</evidence>
<dbReference type="EC" id="2.3.1.-" evidence="7"/>
<evidence type="ECO:0000256" key="1">
    <source>
        <dbReference type="ARBA" id="ARBA00001938"/>
    </source>
</evidence>
<dbReference type="PANTHER" id="PTHR43178:SF5">
    <property type="entry name" value="LIPOAMIDE ACYLTRANSFERASE COMPONENT OF BRANCHED-CHAIN ALPHA-KETO ACID DEHYDROGENASE COMPLEX, MITOCHONDRIAL"/>
    <property type="match status" value="1"/>
</dbReference>
<comment type="subunit">
    <text evidence="3">Forms a 24-polypeptide structural core with octahedral symmetry.</text>
</comment>
<sequence>MIKTISMPSFGSDMAKGTVAEWRVKPGDAVHRGDVIATIDTMKGLIDLEVFDEGVVEALLAPIGEPLQVGEPIARLRLSGDAEQEETVREPRVPNMPEPEPTRPAAAGRSVRISPAARQRAGQLGIDWRGLGPGSGPDGALVLADIEALASSSKPQEAEPRMRQAIADVVSRSKREIPHYYLEQDIALARAQAWCTAFNHGKPAEQLVLANALVYCALARALAEFPRFNGFYRDGHYYSEPRVHLGNVIHLRRGGLVVPAIHDAHLLGAAQMMAALRDQVIRAREGGLRSAELQEATVTVSSLGERGVDRIQGVIFPPQVALLGIGRVRLAPWVQQQNIVPMLQASFSLAADHRVSDGHEGARLLNRIDNLLQQPEQLE</sequence>
<keyword evidence="10" id="KW-1185">Reference proteome</keyword>
<keyword evidence="5 7" id="KW-0450">Lipoyl</keyword>
<dbReference type="SUPFAM" id="SSF51230">
    <property type="entry name" value="Single hybrid motif"/>
    <property type="match status" value="1"/>
</dbReference>
<evidence type="ECO:0000256" key="5">
    <source>
        <dbReference type="ARBA" id="ARBA00022823"/>
    </source>
</evidence>
<comment type="similarity">
    <text evidence="2 7">Belongs to the 2-oxoacid dehydrogenase family.</text>
</comment>
<name>A0A231N2Z1_9GAMM</name>
<evidence type="ECO:0000256" key="2">
    <source>
        <dbReference type="ARBA" id="ARBA00007317"/>
    </source>
</evidence>
<dbReference type="InterPro" id="IPR050743">
    <property type="entry name" value="2-oxoacid_DH_E2_comp"/>
</dbReference>
<gene>
    <name evidence="9" type="ORF">AN401_10000</name>
</gene>
<keyword evidence="4 7" id="KW-0808">Transferase</keyword>
<dbReference type="PROSITE" id="PS50968">
    <property type="entry name" value="BIOTINYL_LIPOYL"/>
    <property type="match status" value="1"/>
</dbReference>
<dbReference type="PROSITE" id="PS51826">
    <property type="entry name" value="PSBD"/>
    <property type="match status" value="1"/>
</dbReference>
<dbReference type="RefSeq" id="WP_094038104.1">
    <property type="nucleotide sequence ID" value="NZ_CP012621.1"/>
</dbReference>
<accession>A0A231N2Z1</accession>
<dbReference type="Gene3D" id="4.10.320.10">
    <property type="entry name" value="E3-binding domain"/>
    <property type="match status" value="1"/>
</dbReference>
<dbReference type="InterPro" id="IPR023213">
    <property type="entry name" value="CAT-like_dom_sf"/>
</dbReference>
<organism evidence="9 10">
    <name type="scientific">Zobellella denitrificans</name>
    <dbReference type="NCBI Taxonomy" id="347534"/>
    <lineage>
        <taxon>Bacteria</taxon>
        <taxon>Pseudomonadati</taxon>
        <taxon>Pseudomonadota</taxon>
        <taxon>Gammaproteobacteria</taxon>
        <taxon>Aeromonadales</taxon>
        <taxon>Aeromonadaceae</taxon>
        <taxon>Zobellella</taxon>
    </lineage>
</organism>
<dbReference type="EMBL" id="CP012621">
    <property type="protein sequence ID" value="ATG74144.1"/>
    <property type="molecule type" value="Genomic_DNA"/>
</dbReference>
<dbReference type="InterPro" id="IPR036625">
    <property type="entry name" value="E3-bd_dom_sf"/>
</dbReference>
<dbReference type="GO" id="GO:0016407">
    <property type="term" value="F:acetyltransferase activity"/>
    <property type="evidence" value="ECO:0007669"/>
    <property type="project" value="TreeGrafter"/>
</dbReference>
<dbReference type="GO" id="GO:0005737">
    <property type="term" value="C:cytoplasm"/>
    <property type="evidence" value="ECO:0007669"/>
    <property type="project" value="TreeGrafter"/>
</dbReference>
<comment type="cofactor">
    <cofactor evidence="1 7">
        <name>(R)-lipoate</name>
        <dbReference type="ChEBI" id="CHEBI:83088"/>
    </cofactor>
</comment>
<dbReference type="SUPFAM" id="SSF52777">
    <property type="entry name" value="CoA-dependent acyltransferases"/>
    <property type="match status" value="1"/>
</dbReference>
<dbReference type="InterPro" id="IPR004167">
    <property type="entry name" value="PSBD"/>
</dbReference>
<evidence type="ECO:0000256" key="7">
    <source>
        <dbReference type="RuleBase" id="RU003423"/>
    </source>
</evidence>
<dbReference type="Pfam" id="PF00198">
    <property type="entry name" value="2-oxoacid_dh"/>
    <property type="match status" value="1"/>
</dbReference>
<dbReference type="OrthoDB" id="9805770at2"/>
<dbReference type="InterPro" id="IPR000089">
    <property type="entry name" value="Biotin_lipoyl"/>
</dbReference>
<dbReference type="Gene3D" id="2.40.50.100">
    <property type="match status" value="1"/>
</dbReference>
<dbReference type="InterPro" id="IPR011053">
    <property type="entry name" value="Single_hybrid_motif"/>
</dbReference>
<protein>
    <recommendedName>
        <fullName evidence="7">Dihydrolipoamide acetyltransferase component of pyruvate dehydrogenase complex</fullName>
        <ecNumber evidence="7">2.3.1.-</ecNumber>
    </recommendedName>
</protein>
<dbReference type="Pfam" id="PF00364">
    <property type="entry name" value="Biotin_lipoyl"/>
    <property type="match status" value="1"/>
</dbReference>
<dbReference type="Pfam" id="PF02817">
    <property type="entry name" value="E3_binding"/>
    <property type="match status" value="1"/>
</dbReference>
<dbReference type="Proteomes" id="UP000217763">
    <property type="component" value="Chromosome"/>
</dbReference>
<reference evidence="10" key="1">
    <citation type="submission" date="2015-09" db="EMBL/GenBank/DDBJ databases">
        <authorList>
            <person name="Shao Z."/>
            <person name="Wang L."/>
        </authorList>
    </citation>
    <scope>NUCLEOTIDE SEQUENCE [LARGE SCALE GENOMIC DNA]</scope>
    <source>
        <strain evidence="10">F13-1</strain>
    </source>
</reference>
<feature type="region of interest" description="Disordered" evidence="8">
    <location>
        <begin position="79"/>
        <end position="111"/>
    </location>
</feature>
<evidence type="ECO:0000313" key="10">
    <source>
        <dbReference type="Proteomes" id="UP000217763"/>
    </source>
</evidence>
<dbReference type="SUPFAM" id="SSF47005">
    <property type="entry name" value="Peripheral subunit-binding domain of 2-oxo acid dehydrogenase complex"/>
    <property type="match status" value="1"/>
</dbReference>
<evidence type="ECO:0000256" key="3">
    <source>
        <dbReference type="ARBA" id="ARBA00011484"/>
    </source>
</evidence>
<evidence type="ECO:0000256" key="4">
    <source>
        <dbReference type="ARBA" id="ARBA00022679"/>
    </source>
</evidence>
<dbReference type="PANTHER" id="PTHR43178">
    <property type="entry name" value="DIHYDROLIPOAMIDE ACETYLTRANSFERASE COMPONENT OF PYRUVATE DEHYDROGENASE COMPLEX"/>
    <property type="match status" value="1"/>
</dbReference>
<dbReference type="InterPro" id="IPR001078">
    <property type="entry name" value="2-oxoacid_DH_actylTfrase"/>
</dbReference>
<evidence type="ECO:0000256" key="8">
    <source>
        <dbReference type="SAM" id="MobiDB-lite"/>
    </source>
</evidence>
<dbReference type="KEGG" id="zdf:AN401_10000"/>
<keyword evidence="6 7" id="KW-0012">Acyltransferase</keyword>